<evidence type="ECO:0000256" key="2">
    <source>
        <dbReference type="ARBA" id="ARBA00022723"/>
    </source>
</evidence>
<evidence type="ECO:0008006" key="6">
    <source>
        <dbReference type="Google" id="ProtNLM"/>
    </source>
</evidence>
<dbReference type="PANTHER" id="PTHR37302:SF1">
    <property type="entry name" value="PROTEIN DINB"/>
    <property type="match status" value="1"/>
</dbReference>
<dbReference type="PANTHER" id="PTHR37302">
    <property type="entry name" value="SLR1116 PROTEIN"/>
    <property type="match status" value="1"/>
</dbReference>
<dbReference type="OrthoDB" id="9807509at2"/>
<gene>
    <name evidence="4" type="ORF">AUP42_02710</name>
</gene>
<dbReference type="Pfam" id="PF05163">
    <property type="entry name" value="DinB"/>
    <property type="match status" value="1"/>
</dbReference>
<comment type="similarity">
    <text evidence="1">Belongs to the DinB family.</text>
</comment>
<name>A0A154L3K0_9PROT</name>
<feature type="binding site" evidence="3">
    <location>
        <position position="53"/>
    </location>
    <ligand>
        <name>a divalent metal cation</name>
        <dbReference type="ChEBI" id="CHEBI:60240"/>
    </ligand>
</feature>
<dbReference type="RefSeq" id="WP_062952479.1">
    <property type="nucleotide sequence ID" value="NZ_LPVY01000020.1"/>
</dbReference>
<dbReference type="Proteomes" id="UP000076335">
    <property type="component" value="Unassembled WGS sequence"/>
</dbReference>
<feature type="binding site" evidence="3">
    <location>
        <position position="137"/>
    </location>
    <ligand>
        <name>a divalent metal cation</name>
        <dbReference type="ChEBI" id="CHEBI:60240"/>
    </ligand>
</feature>
<dbReference type="EMBL" id="LPVY01000020">
    <property type="protein sequence ID" value="KZB62980.1"/>
    <property type="molecule type" value="Genomic_DNA"/>
</dbReference>
<dbReference type="InterPro" id="IPR034660">
    <property type="entry name" value="DinB/YfiT-like"/>
</dbReference>
<dbReference type="GO" id="GO:0046872">
    <property type="term" value="F:metal ion binding"/>
    <property type="evidence" value="ECO:0007669"/>
    <property type="project" value="UniProtKB-KW"/>
</dbReference>
<reference evidence="4 5" key="1">
    <citation type="submission" date="2015-12" db="EMBL/GenBank/DDBJ databases">
        <title>Genome sequence of Thalassospira lucentensis MCCC 1A02072.</title>
        <authorList>
            <person name="Lu L."/>
            <person name="Lai Q."/>
            <person name="Shao Z."/>
            <person name="Qian P."/>
        </authorList>
    </citation>
    <scope>NUCLEOTIDE SEQUENCE [LARGE SCALE GENOMIC DNA]</scope>
    <source>
        <strain evidence="4 5">MCCC 1A02072</strain>
    </source>
</reference>
<dbReference type="SUPFAM" id="SSF109854">
    <property type="entry name" value="DinB/YfiT-like putative metalloenzymes"/>
    <property type="match status" value="1"/>
</dbReference>
<dbReference type="InterPro" id="IPR007837">
    <property type="entry name" value="DinB"/>
</dbReference>
<dbReference type="AlphaFoldDB" id="A0A154L3K0"/>
<comment type="caution">
    <text evidence="4">The sequence shown here is derived from an EMBL/GenBank/DDBJ whole genome shotgun (WGS) entry which is preliminary data.</text>
</comment>
<protein>
    <recommendedName>
        <fullName evidence="6">Damage-inducible protein DinB</fullName>
    </recommendedName>
</protein>
<evidence type="ECO:0000313" key="5">
    <source>
        <dbReference type="Proteomes" id="UP000076335"/>
    </source>
</evidence>
<organism evidence="4 5">
    <name type="scientific">Thalassospira lucentensis</name>
    <dbReference type="NCBI Taxonomy" id="168935"/>
    <lineage>
        <taxon>Bacteria</taxon>
        <taxon>Pseudomonadati</taxon>
        <taxon>Pseudomonadota</taxon>
        <taxon>Alphaproteobacteria</taxon>
        <taxon>Rhodospirillales</taxon>
        <taxon>Thalassospiraceae</taxon>
        <taxon>Thalassospira</taxon>
    </lineage>
</organism>
<proteinExistence type="inferred from homology"/>
<keyword evidence="2 3" id="KW-0479">Metal-binding</keyword>
<evidence type="ECO:0000256" key="3">
    <source>
        <dbReference type="PIRSR" id="PIRSR607837-1"/>
    </source>
</evidence>
<feature type="binding site" evidence="3">
    <location>
        <position position="141"/>
    </location>
    <ligand>
        <name>a divalent metal cation</name>
        <dbReference type="ChEBI" id="CHEBI:60240"/>
    </ligand>
</feature>
<sequence>MAKMNFNDYGRAMAKYNSWQNGVLYDLCDQIGDEERRRDRGMFFGSIHATLNHLLYIDHRILGILKTGQAEPFDARTVMADDFETLGKMRIETDAAIAEFVDSSDHGWQDDIRELMGLDGVTRKLPRQLFLMQLFNHQTHHRSQITSELYKMGLDYGITDVPLTPDLPL</sequence>
<dbReference type="Gene3D" id="1.20.120.450">
    <property type="entry name" value="dinb family like domain"/>
    <property type="match status" value="1"/>
</dbReference>
<evidence type="ECO:0000313" key="4">
    <source>
        <dbReference type="EMBL" id="KZB62980.1"/>
    </source>
</evidence>
<accession>A0A154L3K0</accession>
<evidence type="ECO:0000256" key="1">
    <source>
        <dbReference type="ARBA" id="ARBA00008635"/>
    </source>
</evidence>